<gene>
    <name evidence="2" type="ORF">HUJ06_010047</name>
</gene>
<proteinExistence type="predicted"/>
<dbReference type="Proteomes" id="UP000607653">
    <property type="component" value="Unassembled WGS sequence"/>
</dbReference>
<evidence type="ECO:0000313" key="2">
    <source>
        <dbReference type="EMBL" id="DAD31196.1"/>
    </source>
</evidence>
<name>A0A822YJU8_NELNU</name>
<evidence type="ECO:0000313" key="3">
    <source>
        <dbReference type="Proteomes" id="UP000607653"/>
    </source>
</evidence>
<organism evidence="2 3">
    <name type="scientific">Nelumbo nucifera</name>
    <name type="common">Sacred lotus</name>
    <dbReference type="NCBI Taxonomy" id="4432"/>
    <lineage>
        <taxon>Eukaryota</taxon>
        <taxon>Viridiplantae</taxon>
        <taxon>Streptophyta</taxon>
        <taxon>Embryophyta</taxon>
        <taxon>Tracheophyta</taxon>
        <taxon>Spermatophyta</taxon>
        <taxon>Magnoliopsida</taxon>
        <taxon>Proteales</taxon>
        <taxon>Nelumbonaceae</taxon>
        <taxon>Nelumbo</taxon>
    </lineage>
</organism>
<accession>A0A822YJU8</accession>
<dbReference type="AlphaFoldDB" id="A0A822YJU8"/>
<evidence type="ECO:0000256" key="1">
    <source>
        <dbReference type="SAM" id="MobiDB-lite"/>
    </source>
</evidence>
<dbReference type="EMBL" id="DUZY01000003">
    <property type="protein sequence ID" value="DAD31196.1"/>
    <property type="molecule type" value="Genomic_DNA"/>
</dbReference>
<protein>
    <submittedName>
        <fullName evidence="2">Uncharacterized protein</fullName>
    </submittedName>
</protein>
<sequence length="88" mass="9704">MEVVMRAPSPPNMGFNFDSACSSPCISTPSNPKHFREFYFNAPTSPNQEKPREPKSNNSNEDDFSLIANEIFDGGVIQSPKPLLQLGS</sequence>
<keyword evidence="3" id="KW-1185">Reference proteome</keyword>
<feature type="region of interest" description="Disordered" evidence="1">
    <location>
        <begin position="38"/>
        <end position="65"/>
    </location>
</feature>
<comment type="caution">
    <text evidence="2">The sequence shown here is derived from an EMBL/GenBank/DDBJ whole genome shotgun (WGS) entry which is preliminary data.</text>
</comment>
<reference evidence="2 3" key="1">
    <citation type="journal article" date="2020" name="Mol. Biol. Evol.">
        <title>Distinct Expression and Methylation Patterns for Genes with Different Fates following a Single Whole-Genome Duplication in Flowering Plants.</title>
        <authorList>
            <person name="Shi T."/>
            <person name="Rahmani R.S."/>
            <person name="Gugger P.F."/>
            <person name="Wang M."/>
            <person name="Li H."/>
            <person name="Zhang Y."/>
            <person name="Li Z."/>
            <person name="Wang Q."/>
            <person name="Van de Peer Y."/>
            <person name="Marchal K."/>
            <person name="Chen J."/>
        </authorList>
    </citation>
    <scope>NUCLEOTIDE SEQUENCE [LARGE SCALE GENOMIC DNA]</scope>
    <source>
        <tissue evidence="2">Leaf</tissue>
    </source>
</reference>